<dbReference type="PANTHER" id="PTHR42866">
    <property type="entry name" value="3-DEOXY-MANNO-OCTULOSONATE CYTIDYLYLTRANSFERASE"/>
    <property type="match status" value="1"/>
</dbReference>
<keyword evidence="4 5" id="KW-0448">Lipopolysaccharide biosynthesis</keyword>
<gene>
    <name evidence="5" type="primary">kdsB</name>
    <name evidence="6" type="ORF">EHV23_02905</name>
</gene>
<dbReference type="InterPro" id="IPR004528">
    <property type="entry name" value="KdsB"/>
</dbReference>
<dbReference type="CDD" id="cd02517">
    <property type="entry name" value="CMP-KDO-Synthetase"/>
    <property type="match status" value="1"/>
</dbReference>
<comment type="caution">
    <text evidence="6">The sequence shown here is derived from an EMBL/GenBank/DDBJ whole genome shotgun (WGS) entry which is preliminary data.</text>
</comment>
<dbReference type="GO" id="GO:0005829">
    <property type="term" value="C:cytosol"/>
    <property type="evidence" value="ECO:0007669"/>
    <property type="project" value="TreeGrafter"/>
</dbReference>
<evidence type="ECO:0000256" key="4">
    <source>
        <dbReference type="ARBA" id="ARBA00022985"/>
    </source>
</evidence>
<sequence length="278" mass="29816">MSAAHTPGDAPATHTATPSHFVVLIPARLASTRLPNKPLADIAGVPMVVRVANQARRSKADRVAIATDSEEVAAVARLHGHEVIMTRADHASGTERLAEAITLMELAQDTVVVNVQGDEPEIPPTLIDALATTLAADPDCPMATAVHPVQSAADWLNPNVVKVVADADDRALLFSRSPLPWARGPLAWGAQPDSDATRQAFAMARPLRHIGMYAYRSSFLTRYAHLAPCALEQIEALEQLRVLHHGYRIKLLHTDEAPPAGVDTPADLEAVRARLAGR</sequence>
<dbReference type="NCBIfam" id="TIGR00466">
    <property type="entry name" value="kdsB"/>
    <property type="match status" value="1"/>
</dbReference>
<comment type="pathway">
    <text evidence="5">Nucleotide-sugar biosynthesis; CMP-3-deoxy-D-manno-octulosonate biosynthesis; CMP-3-deoxy-D-manno-octulosonate from 3-deoxy-D-manno-octulosonate and CTP: step 1/1.</text>
</comment>
<dbReference type="Gene3D" id="3.90.550.10">
    <property type="entry name" value="Spore Coat Polysaccharide Biosynthesis Protein SpsA, Chain A"/>
    <property type="match status" value="1"/>
</dbReference>
<dbReference type="UniPathway" id="UPA00358">
    <property type="reaction ID" value="UER00476"/>
</dbReference>
<dbReference type="Proteomes" id="UP000270261">
    <property type="component" value="Unassembled WGS sequence"/>
</dbReference>
<comment type="catalytic activity">
    <reaction evidence="5">
        <text>3-deoxy-alpha-D-manno-oct-2-ulosonate + CTP = CMP-3-deoxy-beta-D-manno-octulosonate + diphosphate</text>
        <dbReference type="Rhea" id="RHEA:23448"/>
        <dbReference type="ChEBI" id="CHEBI:33019"/>
        <dbReference type="ChEBI" id="CHEBI:37563"/>
        <dbReference type="ChEBI" id="CHEBI:85986"/>
        <dbReference type="ChEBI" id="CHEBI:85987"/>
        <dbReference type="EC" id="2.7.7.38"/>
    </reaction>
</comment>
<protein>
    <recommendedName>
        <fullName evidence="5">3-deoxy-manno-octulosonate cytidylyltransferase</fullName>
        <ecNumber evidence="5">2.7.7.38</ecNumber>
    </recommendedName>
    <alternativeName>
        <fullName evidence="5">CMP-2-keto-3-deoxyoctulosonic acid synthase</fullName>
        <shortName evidence="5">CKS</shortName>
        <shortName evidence="5">CMP-KDO synthase</shortName>
    </alternativeName>
</protein>
<reference evidence="6 7" key="1">
    <citation type="submission" date="2018-11" db="EMBL/GenBank/DDBJ databases">
        <title>Genome sequencing of Lautropia sp. KCOM 2505 (= ChDC F240).</title>
        <authorList>
            <person name="Kook J.-K."/>
            <person name="Park S.-N."/>
            <person name="Lim Y.K."/>
        </authorList>
    </citation>
    <scope>NUCLEOTIDE SEQUENCE [LARGE SCALE GENOMIC DNA]</scope>
    <source>
        <strain evidence="6 7">KCOM 2505</strain>
    </source>
</reference>
<keyword evidence="7" id="KW-1185">Reference proteome</keyword>
<name>A0A3R8LSG9_9BURK</name>
<dbReference type="GO" id="GO:0033468">
    <property type="term" value="P:CMP-keto-3-deoxy-D-manno-octulosonic acid biosynthetic process"/>
    <property type="evidence" value="ECO:0007669"/>
    <property type="project" value="UniProtKB-UniRule"/>
</dbReference>
<keyword evidence="3 5" id="KW-0548">Nucleotidyltransferase</keyword>
<dbReference type="Pfam" id="PF02348">
    <property type="entry name" value="CTP_transf_3"/>
    <property type="match status" value="1"/>
</dbReference>
<evidence type="ECO:0000256" key="1">
    <source>
        <dbReference type="ARBA" id="ARBA00004370"/>
    </source>
</evidence>
<dbReference type="GO" id="GO:0009103">
    <property type="term" value="P:lipopolysaccharide biosynthetic process"/>
    <property type="evidence" value="ECO:0007669"/>
    <property type="project" value="UniProtKB-UniRule"/>
</dbReference>
<comment type="function">
    <text evidence="5">Activates KDO (a required 8-carbon sugar) for incorporation into bacterial lipopolysaccharide in Gram-negative bacteria.</text>
</comment>
<dbReference type="NCBIfam" id="NF009905">
    <property type="entry name" value="PRK13368.1"/>
    <property type="match status" value="1"/>
</dbReference>
<evidence type="ECO:0000256" key="3">
    <source>
        <dbReference type="ARBA" id="ARBA00022695"/>
    </source>
</evidence>
<dbReference type="GO" id="GO:0016020">
    <property type="term" value="C:membrane"/>
    <property type="evidence" value="ECO:0007669"/>
    <property type="project" value="UniProtKB-SubCell"/>
</dbReference>
<comment type="subcellular location">
    <subcellularLocation>
        <location evidence="5">Cytoplasm</location>
    </subcellularLocation>
    <subcellularLocation>
        <location evidence="1">Membrane</location>
    </subcellularLocation>
</comment>
<evidence type="ECO:0000256" key="2">
    <source>
        <dbReference type="ARBA" id="ARBA00022679"/>
    </source>
</evidence>
<comment type="similarity">
    <text evidence="5">Belongs to the KdsB family.</text>
</comment>
<keyword evidence="5" id="KW-0963">Cytoplasm</keyword>
<keyword evidence="2 5" id="KW-0808">Transferase</keyword>
<evidence type="ECO:0000256" key="5">
    <source>
        <dbReference type="HAMAP-Rule" id="MF_00057"/>
    </source>
</evidence>
<dbReference type="EC" id="2.7.7.38" evidence="5"/>
<dbReference type="EMBL" id="RRUE01000001">
    <property type="protein sequence ID" value="RRN45206.1"/>
    <property type="molecule type" value="Genomic_DNA"/>
</dbReference>
<proteinExistence type="inferred from homology"/>
<accession>A0A3R8LSG9</accession>
<dbReference type="OrthoDB" id="9815559at2"/>
<dbReference type="FunFam" id="3.90.550.10:FF:000011">
    <property type="entry name" value="3-deoxy-manno-octulosonate cytidylyltransferase"/>
    <property type="match status" value="1"/>
</dbReference>
<dbReference type="AlphaFoldDB" id="A0A3R8LSG9"/>
<evidence type="ECO:0000313" key="6">
    <source>
        <dbReference type="EMBL" id="RRN45206.1"/>
    </source>
</evidence>
<dbReference type="InterPro" id="IPR029044">
    <property type="entry name" value="Nucleotide-diphossugar_trans"/>
</dbReference>
<dbReference type="SUPFAM" id="SSF53448">
    <property type="entry name" value="Nucleotide-diphospho-sugar transferases"/>
    <property type="match status" value="1"/>
</dbReference>
<organism evidence="6 7">
    <name type="scientific">Lautropia dentalis</name>
    <dbReference type="NCBI Taxonomy" id="2490857"/>
    <lineage>
        <taxon>Bacteria</taxon>
        <taxon>Pseudomonadati</taxon>
        <taxon>Pseudomonadota</taxon>
        <taxon>Betaproteobacteria</taxon>
        <taxon>Burkholderiales</taxon>
        <taxon>Burkholderiaceae</taxon>
        <taxon>Lautropia</taxon>
    </lineage>
</organism>
<dbReference type="RefSeq" id="WP_125094636.1">
    <property type="nucleotide sequence ID" value="NZ_RRUE01000001.1"/>
</dbReference>
<dbReference type="InterPro" id="IPR003329">
    <property type="entry name" value="Cytidylyl_trans"/>
</dbReference>
<dbReference type="HAMAP" id="MF_00057">
    <property type="entry name" value="KdsB"/>
    <property type="match status" value="1"/>
</dbReference>
<evidence type="ECO:0000313" key="7">
    <source>
        <dbReference type="Proteomes" id="UP000270261"/>
    </source>
</evidence>
<dbReference type="NCBIfam" id="NF003952">
    <property type="entry name" value="PRK05450.1-5"/>
    <property type="match status" value="1"/>
</dbReference>
<dbReference type="GO" id="GO:0008690">
    <property type="term" value="F:3-deoxy-manno-octulosonate cytidylyltransferase activity"/>
    <property type="evidence" value="ECO:0007669"/>
    <property type="project" value="UniProtKB-UniRule"/>
</dbReference>
<dbReference type="PANTHER" id="PTHR42866:SF2">
    <property type="entry name" value="3-DEOXY-MANNO-OCTULOSONATE CYTIDYLYLTRANSFERASE, MITOCHONDRIAL"/>
    <property type="match status" value="1"/>
</dbReference>